<dbReference type="RefSeq" id="WP_320501491.1">
    <property type="nucleotide sequence ID" value="NZ_JAXCLX010000002.1"/>
</dbReference>
<proteinExistence type="predicted"/>
<organism evidence="1 2">
    <name type="scientific">Dongia rigui</name>
    <dbReference type="NCBI Taxonomy" id="940149"/>
    <lineage>
        <taxon>Bacteria</taxon>
        <taxon>Pseudomonadati</taxon>
        <taxon>Pseudomonadota</taxon>
        <taxon>Alphaproteobacteria</taxon>
        <taxon>Rhodospirillales</taxon>
        <taxon>Dongiaceae</taxon>
        <taxon>Dongia</taxon>
    </lineage>
</organism>
<dbReference type="EMBL" id="JAXCLX010000002">
    <property type="protein sequence ID" value="MDY0873022.1"/>
    <property type="molecule type" value="Genomic_DNA"/>
</dbReference>
<protein>
    <submittedName>
        <fullName evidence="1">Uncharacterized protein</fullName>
    </submittedName>
</protein>
<reference evidence="1 2" key="1">
    <citation type="journal article" date="2013" name="Antonie Van Leeuwenhoek">
        <title>Dongia rigui sp. nov., isolated from freshwater of a large wetland in Korea.</title>
        <authorList>
            <person name="Baik K.S."/>
            <person name="Hwang Y.M."/>
            <person name="Choi J.S."/>
            <person name="Kwon J."/>
            <person name="Seong C.N."/>
        </authorList>
    </citation>
    <scope>NUCLEOTIDE SEQUENCE [LARGE SCALE GENOMIC DNA]</scope>
    <source>
        <strain evidence="1 2">04SU4-P</strain>
    </source>
</reference>
<keyword evidence="2" id="KW-1185">Reference proteome</keyword>
<evidence type="ECO:0000313" key="2">
    <source>
        <dbReference type="Proteomes" id="UP001271769"/>
    </source>
</evidence>
<gene>
    <name evidence="1" type="ORF">SMD31_13855</name>
</gene>
<accession>A0ABU5E147</accession>
<name>A0ABU5E147_9PROT</name>
<dbReference type="Proteomes" id="UP001271769">
    <property type="component" value="Unassembled WGS sequence"/>
</dbReference>
<evidence type="ECO:0000313" key="1">
    <source>
        <dbReference type="EMBL" id="MDY0873022.1"/>
    </source>
</evidence>
<sequence length="54" mass="6134">MTDDIHSNPGPSFRRGIAADLDRAMDWIRSYLRSRTASDWVFFGCGVALGHFLF</sequence>
<comment type="caution">
    <text evidence="1">The sequence shown here is derived from an EMBL/GenBank/DDBJ whole genome shotgun (WGS) entry which is preliminary data.</text>
</comment>